<dbReference type="OrthoDB" id="9802426at2"/>
<evidence type="ECO:0000256" key="7">
    <source>
        <dbReference type="PROSITE-ProRule" id="PRU01091"/>
    </source>
</evidence>
<dbReference type="Pfam" id="PF00486">
    <property type="entry name" value="Trans_reg_C"/>
    <property type="match status" value="1"/>
</dbReference>
<name>A0A073JUB1_9BACI</name>
<dbReference type="PROSITE" id="PS51755">
    <property type="entry name" value="OMPR_PHOB"/>
    <property type="match status" value="1"/>
</dbReference>
<dbReference type="STRING" id="574376.BAMA_03765"/>
<feature type="domain" description="OmpR/PhoB-type" evidence="9">
    <location>
        <begin position="122"/>
        <end position="223"/>
    </location>
</feature>
<dbReference type="Gene3D" id="1.10.10.10">
    <property type="entry name" value="Winged helix-like DNA-binding domain superfamily/Winged helix DNA-binding domain"/>
    <property type="match status" value="1"/>
</dbReference>
<keyword evidence="5" id="KW-0804">Transcription</keyword>
<evidence type="ECO:0000256" key="2">
    <source>
        <dbReference type="ARBA" id="ARBA00023012"/>
    </source>
</evidence>
<dbReference type="CDD" id="cd17574">
    <property type="entry name" value="REC_OmpR"/>
    <property type="match status" value="1"/>
</dbReference>
<dbReference type="SUPFAM" id="SSF52172">
    <property type="entry name" value="CheY-like"/>
    <property type="match status" value="1"/>
</dbReference>
<reference evidence="10 11" key="1">
    <citation type="submission" date="2014-06" db="EMBL/GenBank/DDBJ databases">
        <title>Draft genome sequence of Bacillus manliponensis JCM 15802 (MCCC 1A00708).</title>
        <authorList>
            <person name="Lai Q."/>
            <person name="Liu Y."/>
            <person name="Shao Z."/>
        </authorList>
    </citation>
    <scope>NUCLEOTIDE SEQUENCE [LARGE SCALE GENOMIC DNA]</scope>
    <source>
        <strain evidence="10 11">JCM 15802</strain>
    </source>
</reference>
<evidence type="ECO:0000313" key="10">
    <source>
        <dbReference type="EMBL" id="KEK18634.1"/>
    </source>
</evidence>
<feature type="domain" description="Response regulatory" evidence="8">
    <location>
        <begin position="3"/>
        <end position="114"/>
    </location>
</feature>
<keyword evidence="2" id="KW-0902">Two-component regulatory system</keyword>
<comment type="caution">
    <text evidence="10">The sequence shown here is derived from an EMBL/GenBank/DDBJ whole genome shotgun (WGS) entry which is preliminary data.</text>
</comment>
<organism evidence="10 11">
    <name type="scientific">Bacillus manliponensis</name>
    <dbReference type="NCBI Taxonomy" id="574376"/>
    <lineage>
        <taxon>Bacteria</taxon>
        <taxon>Bacillati</taxon>
        <taxon>Bacillota</taxon>
        <taxon>Bacilli</taxon>
        <taxon>Bacillales</taxon>
        <taxon>Bacillaceae</taxon>
        <taxon>Bacillus</taxon>
        <taxon>Bacillus cereus group</taxon>
    </lineage>
</organism>
<dbReference type="GO" id="GO:0006355">
    <property type="term" value="P:regulation of DNA-templated transcription"/>
    <property type="evidence" value="ECO:0007669"/>
    <property type="project" value="InterPro"/>
</dbReference>
<dbReference type="PANTHER" id="PTHR48111">
    <property type="entry name" value="REGULATOR OF RPOS"/>
    <property type="match status" value="1"/>
</dbReference>
<dbReference type="AlphaFoldDB" id="A0A073JUB1"/>
<dbReference type="InterPro" id="IPR001789">
    <property type="entry name" value="Sig_transdc_resp-reg_receiver"/>
</dbReference>
<dbReference type="CDD" id="cd00383">
    <property type="entry name" value="trans_reg_C"/>
    <property type="match status" value="1"/>
</dbReference>
<accession>A0A073JUB1</accession>
<dbReference type="Proteomes" id="UP000027822">
    <property type="component" value="Unassembled WGS sequence"/>
</dbReference>
<evidence type="ECO:0000259" key="8">
    <source>
        <dbReference type="PROSITE" id="PS50110"/>
    </source>
</evidence>
<dbReference type="GO" id="GO:0005829">
    <property type="term" value="C:cytosol"/>
    <property type="evidence" value="ECO:0007669"/>
    <property type="project" value="TreeGrafter"/>
</dbReference>
<dbReference type="InterPro" id="IPR011006">
    <property type="entry name" value="CheY-like_superfamily"/>
</dbReference>
<evidence type="ECO:0000313" key="11">
    <source>
        <dbReference type="Proteomes" id="UP000027822"/>
    </source>
</evidence>
<gene>
    <name evidence="10" type="ORF">BAMA_03765</name>
</gene>
<protein>
    <submittedName>
        <fullName evidence="10">Chemotaxis protein CheY</fullName>
    </submittedName>
</protein>
<dbReference type="RefSeq" id="WP_034640471.1">
    <property type="nucleotide sequence ID" value="NZ_CBCSJC010000017.1"/>
</dbReference>
<dbReference type="SMART" id="SM00862">
    <property type="entry name" value="Trans_reg_C"/>
    <property type="match status" value="1"/>
</dbReference>
<evidence type="ECO:0000259" key="9">
    <source>
        <dbReference type="PROSITE" id="PS51755"/>
    </source>
</evidence>
<dbReference type="PANTHER" id="PTHR48111:SF70">
    <property type="entry name" value="TWO-COMPONENT RESPONSE REGULATOR YBDJ"/>
    <property type="match status" value="1"/>
</dbReference>
<dbReference type="SMART" id="SM00448">
    <property type="entry name" value="REC"/>
    <property type="match status" value="1"/>
</dbReference>
<dbReference type="Pfam" id="PF00072">
    <property type="entry name" value="Response_reg"/>
    <property type="match status" value="1"/>
</dbReference>
<evidence type="ECO:0000256" key="3">
    <source>
        <dbReference type="ARBA" id="ARBA00023015"/>
    </source>
</evidence>
<keyword evidence="1 6" id="KW-0597">Phosphoprotein</keyword>
<dbReference type="GO" id="GO:0000156">
    <property type="term" value="F:phosphorelay response regulator activity"/>
    <property type="evidence" value="ECO:0007669"/>
    <property type="project" value="TreeGrafter"/>
</dbReference>
<dbReference type="Gene3D" id="3.40.50.2300">
    <property type="match status" value="1"/>
</dbReference>
<keyword evidence="11" id="KW-1185">Reference proteome</keyword>
<dbReference type="InterPro" id="IPR036388">
    <property type="entry name" value="WH-like_DNA-bd_sf"/>
</dbReference>
<dbReference type="InterPro" id="IPR039420">
    <property type="entry name" value="WalR-like"/>
</dbReference>
<evidence type="ECO:0000256" key="6">
    <source>
        <dbReference type="PROSITE-ProRule" id="PRU00169"/>
    </source>
</evidence>
<proteinExistence type="predicted"/>
<keyword evidence="4 7" id="KW-0238">DNA-binding</keyword>
<feature type="modified residue" description="4-aspartylphosphate" evidence="6">
    <location>
        <position position="50"/>
    </location>
</feature>
<dbReference type="GO" id="GO:0032993">
    <property type="term" value="C:protein-DNA complex"/>
    <property type="evidence" value="ECO:0007669"/>
    <property type="project" value="TreeGrafter"/>
</dbReference>
<dbReference type="Gene3D" id="6.10.250.690">
    <property type="match status" value="1"/>
</dbReference>
<evidence type="ECO:0000256" key="4">
    <source>
        <dbReference type="ARBA" id="ARBA00023125"/>
    </source>
</evidence>
<evidence type="ECO:0000256" key="1">
    <source>
        <dbReference type="ARBA" id="ARBA00022553"/>
    </source>
</evidence>
<dbReference type="EMBL" id="JOTN01000012">
    <property type="protein sequence ID" value="KEK18634.1"/>
    <property type="molecule type" value="Genomic_DNA"/>
</dbReference>
<evidence type="ECO:0000256" key="5">
    <source>
        <dbReference type="ARBA" id="ARBA00023163"/>
    </source>
</evidence>
<dbReference type="PROSITE" id="PS50110">
    <property type="entry name" value="RESPONSE_REGULATORY"/>
    <property type="match status" value="1"/>
</dbReference>
<dbReference type="InterPro" id="IPR001867">
    <property type="entry name" value="OmpR/PhoB-type_DNA-bd"/>
</dbReference>
<dbReference type="GO" id="GO:0000976">
    <property type="term" value="F:transcription cis-regulatory region binding"/>
    <property type="evidence" value="ECO:0007669"/>
    <property type="project" value="TreeGrafter"/>
</dbReference>
<sequence>MNKLFYIEDDVEIGDFVFDALTEKGYEVEWLKSGNNFQEHLKHADLIILDVMLPGLDGFTLGKRIKELTPNTPIIYLTALSTIEDKLLGLENADDYMTKPFDPRELIIRVENLLKRYDKISRHVYDVKHLKVDLQANQIINSETNEEILLTGIQYGILSYLLKNHNQIVTKEQIYNYVWKDTYMEGDKVVNVHMKYLRGKIEKNSKKPVIIETIRGLGYRIKL</sequence>
<dbReference type="eggNOG" id="COG0745">
    <property type="taxonomic scope" value="Bacteria"/>
</dbReference>
<feature type="DNA-binding region" description="OmpR/PhoB-type" evidence="7">
    <location>
        <begin position="122"/>
        <end position="223"/>
    </location>
</feature>
<keyword evidence="3" id="KW-0805">Transcription regulation</keyword>